<keyword evidence="3" id="KW-1185">Reference proteome</keyword>
<keyword evidence="1" id="KW-1133">Transmembrane helix</keyword>
<evidence type="ECO:0000313" key="2">
    <source>
        <dbReference type="EMBL" id="SMO46786.1"/>
    </source>
</evidence>
<dbReference type="Proteomes" id="UP000319040">
    <property type="component" value="Unassembled WGS sequence"/>
</dbReference>
<evidence type="ECO:0000313" key="3">
    <source>
        <dbReference type="Proteomes" id="UP000319040"/>
    </source>
</evidence>
<reference evidence="2 3" key="1">
    <citation type="submission" date="2017-05" db="EMBL/GenBank/DDBJ databases">
        <authorList>
            <person name="Varghese N."/>
            <person name="Submissions S."/>
        </authorList>
    </citation>
    <scope>NUCLEOTIDE SEQUENCE [LARGE SCALE GENOMIC DNA]</scope>
    <source>
        <strain evidence="2 3">DSM 27040</strain>
    </source>
</reference>
<feature type="transmembrane region" description="Helical" evidence="1">
    <location>
        <begin position="142"/>
        <end position="167"/>
    </location>
</feature>
<accession>A0A521BI96</accession>
<gene>
    <name evidence="2" type="ORF">SAMN06265379_101956</name>
</gene>
<proteinExistence type="predicted"/>
<feature type="transmembrane region" description="Helical" evidence="1">
    <location>
        <begin position="101"/>
        <end position="121"/>
    </location>
</feature>
<protein>
    <submittedName>
        <fullName evidence="2">Uncharacterized protein</fullName>
    </submittedName>
</protein>
<evidence type="ECO:0000256" key="1">
    <source>
        <dbReference type="SAM" id="Phobius"/>
    </source>
</evidence>
<name>A0A521BI96_SACCC</name>
<dbReference type="AlphaFoldDB" id="A0A521BI96"/>
<feature type="transmembrane region" description="Helical" evidence="1">
    <location>
        <begin position="72"/>
        <end position="89"/>
    </location>
</feature>
<keyword evidence="1" id="KW-0812">Transmembrane</keyword>
<organism evidence="2 3">
    <name type="scientific">Saccharicrinis carchari</name>
    <dbReference type="NCBI Taxonomy" id="1168039"/>
    <lineage>
        <taxon>Bacteria</taxon>
        <taxon>Pseudomonadati</taxon>
        <taxon>Bacteroidota</taxon>
        <taxon>Bacteroidia</taxon>
        <taxon>Marinilabiliales</taxon>
        <taxon>Marinilabiliaceae</taxon>
        <taxon>Saccharicrinis</taxon>
    </lineage>
</organism>
<keyword evidence="1" id="KW-0472">Membrane</keyword>
<dbReference type="EMBL" id="FXTB01000001">
    <property type="protein sequence ID" value="SMO46786.1"/>
    <property type="molecule type" value="Genomic_DNA"/>
</dbReference>
<sequence length="170" mass="20555">MKLYWNFIYYLIYKLNYKIHLIFKRINPVLLLYKTKHAKKRFKKRGISDPIKELDKYWKNPDIGLSEMYSSVWINMLCILFFMGLIRLVNLTLHNNMHVPFNGQLIASVILSLYTNYILLFRKKFYLICFKKFDKMNKTEHTTLFIKSVAIWLLFITIIVVSFFLTINFS</sequence>